<feature type="non-terminal residue" evidence="1">
    <location>
        <position position="1"/>
    </location>
</feature>
<evidence type="ECO:0000313" key="1">
    <source>
        <dbReference type="EMBL" id="CDW49075.1"/>
    </source>
</evidence>
<name>A0A0K2VFA6_LEPSM</name>
<protein>
    <submittedName>
        <fullName evidence="1">Uncharacterized protein</fullName>
    </submittedName>
</protein>
<sequence length="82" mass="10150">LKTKKLKQPWRRELIKDEKSFIQSKYIFGSQWRYLLKKLHIHLLIHHYRIKEKSFIQNFPYTYVTSIQSTCLSFRISKYSLK</sequence>
<organism evidence="1">
    <name type="scientific">Lepeophtheirus salmonis</name>
    <name type="common">Salmon louse</name>
    <name type="synonym">Caligus salmonis</name>
    <dbReference type="NCBI Taxonomy" id="72036"/>
    <lineage>
        <taxon>Eukaryota</taxon>
        <taxon>Metazoa</taxon>
        <taxon>Ecdysozoa</taxon>
        <taxon>Arthropoda</taxon>
        <taxon>Crustacea</taxon>
        <taxon>Multicrustacea</taxon>
        <taxon>Hexanauplia</taxon>
        <taxon>Copepoda</taxon>
        <taxon>Siphonostomatoida</taxon>
        <taxon>Caligidae</taxon>
        <taxon>Lepeophtheirus</taxon>
    </lineage>
</organism>
<dbReference type="EMBL" id="HACA01031714">
    <property type="protein sequence ID" value="CDW49075.1"/>
    <property type="molecule type" value="Transcribed_RNA"/>
</dbReference>
<reference evidence="1" key="1">
    <citation type="submission" date="2014-05" db="EMBL/GenBank/DDBJ databases">
        <authorList>
            <person name="Chronopoulou M."/>
        </authorList>
    </citation>
    <scope>NUCLEOTIDE SEQUENCE</scope>
    <source>
        <tissue evidence="1">Whole organism</tissue>
    </source>
</reference>
<dbReference type="AlphaFoldDB" id="A0A0K2VFA6"/>
<proteinExistence type="predicted"/>
<accession>A0A0K2VFA6</accession>